<dbReference type="CDD" id="cd00044">
    <property type="entry name" value="CysPc"/>
    <property type="match status" value="1"/>
</dbReference>
<reference evidence="6" key="1">
    <citation type="submission" date="2025-08" db="UniProtKB">
        <authorList>
            <consortium name="RefSeq"/>
        </authorList>
    </citation>
    <scope>IDENTIFICATION</scope>
    <source>
        <tissue evidence="6">Muscle</tissue>
    </source>
</reference>
<feature type="domain" description="Calpain catalytic" evidence="4">
    <location>
        <begin position="47"/>
        <end position="330"/>
    </location>
</feature>
<gene>
    <name evidence="6" type="primary">LOC106464879</name>
</gene>
<dbReference type="PANTHER" id="PTHR10183">
    <property type="entry name" value="CALPAIN"/>
    <property type="match status" value="1"/>
</dbReference>
<dbReference type="PRINTS" id="PR00704">
    <property type="entry name" value="CALPAIN"/>
</dbReference>
<dbReference type="InterPro" id="IPR001300">
    <property type="entry name" value="Peptidase_C2_calpain_cat"/>
</dbReference>
<name>A0ABM1SXN1_LIMPO</name>
<dbReference type="PANTHER" id="PTHR10183:SF424">
    <property type="entry name" value="CALPAIN-B-LIKE PROTEIN"/>
    <property type="match status" value="1"/>
</dbReference>
<dbReference type="Pfam" id="PF00648">
    <property type="entry name" value="Peptidase_C2"/>
    <property type="match status" value="1"/>
</dbReference>
<organism evidence="5 6">
    <name type="scientific">Limulus polyphemus</name>
    <name type="common">Atlantic horseshoe crab</name>
    <dbReference type="NCBI Taxonomy" id="6850"/>
    <lineage>
        <taxon>Eukaryota</taxon>
        <taxon>Metazoa</taxon>
        <taxon>Ecdysozoa</taxon>
        <taxon>Arthropoda</taxon>
        <taxon>Chelicerata</taxon>
        <taxon>Merostomata</taxon>
        <taxon>Xiphosura</taxon>
        <taxon>Limulidae</taxon>
        <taxon>Limulus</taxon>
    </lineage>
</organism>
<evidence type="ECO:0000256" key="1">
    <source>
        <dbReference type="ARBA" id="ARBA00007623"/>
    </source>
</evidence>
<evidence type="ECO:0000256" key="2">
    <source>
        <dbReference type="PROSITE-ProRule" id="PRU00239"/>
    </source>
</evidence>
<proteinExistence type="inferred from homology"/>
<protein>
    <submittedName>
        <fullName evidence="6">Calpain-9-like</fullName>
    </submittedName>
</protein>
<dbReference type="SUPFAM" id="SSF47473">
    <property type="entry name" value="EF-hand"/>
    <property type="match status" value="1"/>
</dbReference>
<dbReference type="Proteomes" id="UP000694941">
    <property type="component" value="Unplaced"/>
</dbReference>
<dbReference type="Gene3D" id="3.90.70.10">
    <property type="entry name" value="Cysteine proteinases"/>
    <property type="match status" value="1"/>
</dbReference>
<comment type="caution">
    <text evidence="2">Lacks conserved residue(s) required for the propagation of feature annotation.</text>
</comment>
<dbReference type="SMART" id="SM00230">
    <property type="entry name" value="CysPc"/>
    <property type="match status" value="1"/>
</dbReference>
<dbReference type="GeneID" id="106464879"/>
<dbReference type="Gene3D" id="1.10.238.10">
    <property type="entry name" value="EF-hand"/>
    <property type="match status" value="1"/>
</dbReference>
<dbReference type="PROSITE" id="PS50203">
    <property type="entry name" value="CALPAIN_CAT"/>
    <property type="match status" value="1"/>
</dbReference>
<keyword evidence="5" id="KW-1185">Reference proteome</keyword>
<feature type="region of interest" description="Disordered" evidence="3">
    <location>
        <begin position="1"/>
        <end position="22"/>
    </location>
</feature>
<dbReference type="InterPro" id="IPR011992">
    <property type="entry name" value="EF-hand-dom_pair"/>
</dbReference>
<dbReference type="RefSeq" id="XP_022248387.1">
    <property type="nucleotide sequence ID" value="XM_022392679.1"/>
</dbReference>
<dbReference type="InterPro" id="IPR022684">
    <property type="entry name" value="Calpain_cysteine_protease"/>
</dbReference>
<comment type="similarity">
    <text evidence="1">Belongs to the peptidase C2 family.</text>
</comment>
<evidence type="ECO:0000313" key="5">
    <source>
        <dbReference type="Proteomes" id="UP000694941"/>
    </source>
</evidence>
<evidence type="ECO:0000259" key="4">
    <source>
        <dbReference type="PROSITE" id="PS50203"/>
    </source>
</evidence>
<accession>A0ABM1SXN1</accession>
<evidence type="ECO:0000256" key="3">
    <source>
        <dbReference type="SAM" id="MobiDB-lite"/>
    </source>
</evidence>
<dbReference type="SUPFAM" id="SSF54001">
    <property type="entry name" value="Cysteine proteinases"/>
    <property type="match status" value="1"/>
</dbReference>
<sequence>MGKTLVDNAEKPESVLSQPKSTTGDALGTGLYGYQHFRRLCRDRGLLFEDPDFPPTSKALFGKNKAVSSHITWLRPYEICTRPKFVSDGGSRCGIEQGEFGDSWLLAAISCLTLTPKFLDRIVPSDQSFGPGYCGIFRFRFWKFGEWVEVIVDDRLPTNRGRLIYLHSADPTEFWVALLEKAYAKFYGSYELLHNGRTGRVLQDLTGGIAQSFCLAEHDQHIVYQMINSAVLRSTMLAVSIRTDHQSSIRLRNGLFTHHVYSITSIAKLKTQNTEIPLVRLRNAWGKGEWNGAWSDRSWEWDKLPERDKDMLSMRVRNDGEFWEVNDDNLLYKDLTFNKPGELISTQNGYNLVAKIMHKLPSEIDAMTLLKILKACWRPLQILAEKPTVELCRHLVMLRDPMISGKIMCKDVTGLLYTLQFWRTVFLKHEQPNRGRTNCFNLRSLLWEAGVTVSNKVLESLIVRFAKKNVLSSEAFLLALVKLYLAHERYKTIEKKMRENTLSLEEMILMTIYS</sequence>
<evidence type="ECO:0000313" key="6">
    <source>
        <dbReference type="RefSeq" id="XP_022248387.1"/>
    </source>
</evidence>
<dbReference type="InterPro" id="IPR038765">
    <property type="entry name" value="Papain-like_cys_pep_sf"/>
</dbReference>